<dbReference type="VEuPathDB" id="FungiDB:CC1G_06648"/>
<keyword evidence="1" id="KW-1133">Transmembrane helix</keyword>
<protein>
    <recommendedName>
        <fullName evidence="2">DUF6533 domain-containing protein</fullName>
    </recommendedName>
</protein>
<dbReference type="KEGG" id="cci:CC1G_06648"/>
<feature type="domain" description="DUF6533" evidence="2">
    <location>
        <begin position="28"/>
        <end position="70"/>
    </location>
</feature>
<dbReference type="Proteomes" id="UP000001861">
    <property type="component" value="Unassembled WGS sequence"/>
</dbReference>
<dbReference type="OMA" id="IIRTWAI"/>
<feature type="transmembrane region" description="Helical" evidence="1">
    <location>
        <begin position="95"/>
        <end position="115"/>
    </location>
</feature>
<keyword evidence="1" id="KW-0812">Transmembrane</keyword>
<keyword evidence="1" id="KW-0472">Membrane</keyword>
<feature type="transmembrane region" description="Helical" evidence="1">
    <location>
        <begin position="22"/>
        <end position="39"/>
    </location>
</feature>
<keyword evidence="4" id="KW-1185">Reference proteome</keyword>
<comment type="caution">
    <text evidence="3">The sequence shown here is derived from an EMBL/GenBank/DDBJ whole genome shotgun (WGS) entry which is preliminary data.</text>
</comment>
<evidence type="ECO:0000256" key="1">
    <source>
        <dbReference type="SAM" id="Phobius"/>
    </source>
</evidence>
<name>A8P7V5_COPC7</name>
<feature type="transmembrane region" description="Helical" evidence="1">
    <location>
        <begin position="59"/>
        <end position="80"/>
    </location>
</feature>
<proteinExistence type="predicted"/>
<evidence type="ECO:0000313" key="3">
    <source>
        <dbReference type="EMBL" id="EAU82338.2"/>
    </source>
</evidence>
<organism evidence="3 4">
    <name type="scientific">Coprinopsis cinerea (strain Okayama-7 / 130 / ATCC MYA-4618 / FGSC 9003)</name>
    <name type="common">Inky cap fungus</name>
    <name type="synonym">Hormographiella aspergillata</name>
    <dbReference type="NCBI Taxonomy" id="240176"/>
    <lineage>
        <taxon>Eukaryota</taxon>
        <taxon>Fungi</taxon>
        <taxon>Dikarya</taxon>
        <taxon>Basidiomycota</taxon>
        <taxon>Agaricomycotina</taxon>
        <taxon>Agaricomycetes</taxon>
        <taxon>Agaricomycetidae</taxon>
        <taxon>Agaricales</taxon>
        <taxon>Agaricineae</taxon>
        <taxon>Psathyrellaceae</taxon>
        <taxon>Coprinopsis</taxon>
    </lineage>
</organism>
<feature type="transmembrane region" description="Helical" evidence="1">
    <location>
        <begin position="169"/>
        <end position="190"/>
    </location>
</feature>
<evidence type="ECO:0000259" key="2">
    <source>
        <dbReference type="Pfam" id="PF20151"/>
    </source>
</evidence>
<feature type="transmembrane region" description="Helical" evidence="1">
    <location>
        <begin position="122"/>
        <end position="144"/>
    </location>
</feature>
<dbReference type="OrthoDB" id="2958007at2759"/>
<dbReference type="InParanoid" id="A8P7V5"/>
<evidence type="ECO:0000313" key="4">
    <source>
        <dbReference type="Proteomes" id="UP000001861"/>
    </source>
</evidence>
<dbReference type="GeneID" id="6016049"/>
<dbReference type="Pfam" id="PF20151">
    <property type="entry name" value="DUF6533"/>
    <property type="match status" value="1"/>
</dbReference>
<dbReference type="EMBL" id="AACS02000005">
    <property type="protein sequence ID" value="EAU82338.2"/>
    <property type="molecule type" value="Genomic_DNA"/>
</dbReference>
<dbReference type="InterPro" id="IPR045340">
    <property type="entry name" value="DUF6533"/>
</dbReference>
<reference evidence="3 4" key="1">
    <citation type="journal article" date="2010" name="Proc. Natl. Acad. Sci. U.S.A.">
        <title>Insights into evolution of multicellular fungi from the assembled chromosomes of the mushroom Coprinopsis cinerea (Coprinus cinereus).</title>
        <authorList>
            <person name="Stajich J.E."/>
            <person name="Wilke S.K."/>
            <person name="Ahren D."/>
            <person name="Au C.H."/>
            <person name="Birren B.W."/>
            <person name="Borodovsky M."/>
            <person name="Burns C."/>
            <person name="Canback B."/>
            <person name="Casselton L.A."/>
            <person name="Cheng C.K."/>
            <person name="Deng J."/>
            <person name="Dietrich F.S."/>
            <person name="Fargo D.C."/>
            <person name="Farman M.L."/>
            <person name="Gathman A.C."/>
            <person name="Goldberg J."/>
            <person name="Guigo R."/>
            <person name="Hoegger P.J."/>
            <person name="Hooker J.B."/>
            <person name="Huggins A."/>
            <person name="James T.Y."/>
            <person name="Kamada T."/>
            <person name="Kilaru S."/>
            <person name="Kodira C."/>
            <person name="Kues U."/>
            <person name="Kupfer D."/>
            <person name="Kwan H.S."/>
            <person name="Lomsadze A."/>
            <person name="Li W."/>
            <person name="Lilly W.W."/>
            <person name="Ma L.J."/>
            <person name="Mackey A.J."/>
            <person name="Manning G."/>
            <person name="Martin F."/>
            <person name="Muraguchi H."/>
            <person name="Natvig D.O."/>
            <person name="Palmerini H."/>
            <person name="Ramesh M.A."/>
            <person name="Rehmeyer C.J."/>
            <person name="Roe B.A."/>
            <person name="Shenoy N."/>
            <person name="Stanke M."/>
            <person name="Ter-Hovhannisyan V."/>
            <person name="Tunlid A."/>
            <person name="Velagapudi R."/>
            <person name="Vision T.J."/>
            <person name="Zeng Q."/>
            <person name="Zolan M.E."/>
            <person name="Pukkila P.J."/>
        </authorList>
    </citation>
    <scope>NUCLEOTIDE SEQUENCE [LARGE SCALE GENOMIC DNA]</scope>
    <source>
        <strain evidence="4">Okayama-7 / 130 / ATCC MYA-4618 / FGSC 9003</strain>
    </source>
</reference>
<feature type="transmembrane region" description="Helical" evidence="1">
    <location>
        <begin position="210"/>
        <end position="232"/>
    </location>
</feature>
<dbReference type="AlphaFoldDB" id="A8P7V5"/>
<dbReference type="RefSeq" id="XP_001839435.2">
    <property type="nucleotide sequence ID" value="XM_001839383.2"/>
</dbReference>
<sequence length="233" mass="27098">MAAGQLSEQQILPHALPDVRPIFQSLAAVGMVLLVYDYLLTFDLEIEFIWKSRWNAVKVLFLLTRYLPFLELLPLINYVFMDGEWWYQCETTYRAIGWMQVIGVICAEVRIWAVWDRSRRVGIFLTLFALVSFGLLMGLANIYFQSVRYFKLPQPHGHHCLSIRVGNNLYIVSLWVIILIYDTVLISLLVVRGIPCLRAALNCFRLQNAVFRYVMNVVIMLLLPFEYINILAT</sequence>
<dbReference type="HOGENOM" id="CLU_035509_11_4_1"/>
<gene>
    <name evidence="3" type="ORF">CC1G_06648</name>
</gene>
<dbReference type="STRING" id="240176.A8P7V5"/>
<accession>A8P7V5</accession>